<evidence type="ECO:0008006" key="4">
    <source>
        <dbReference type="Google" id="ProtNLM"/>
    </source>
</evidence>
<dbReference type="OMA" id="HRNVPKD"/>
<dbReference type="GO" id="GO:0005737">
    <property type="term" value="C:cytoplasm"/>
    <property type="evidence" value="ECO:0000318"/>
    <property type="project" value="GO_Central"/>
</dbReference>
<dbReference type="Gene3D" id="3.40.50.720">
    <property type="entry name" value="NAD(P)-binding Rossmann-like Domain"/>
    <property type="match status" value="1"/>
</dbReference>
<keyword evidence="3" id="KW-1185">Reference proteome</keyword>
<reference evidence="2 3" key="1">
    <citation type="journal article" date="2007" name="Science">
        <title>Sea anemone genome reveals ancestral eumetazoan gene repertoire and genomic organization.</title>
        <authorList>
            <person name="Putnam N.H."/>
            <person name="Srivastava M."/>
            <person name="Hellsten U."/>
            <person name="Dirks B."/>
            <person name="Chapman J."/>
            <person name="Salamov A."/>
            <person name="Terry A."/>
            <person name="Shapiro H."/>
            <person name="Lindquist E."/>
            <person name="Kapitonov V.V."/>
            <person name="Jurka J."/>
            <person name="Genikhovich G."/>
            <person name="Grigoriev I.V."/>
            <person name="Lucas S.M."/>
            <person name="Steele R.E."/>
            <person name="Finnerty J.R."/>
            <person name="Technau U."/>
            <person name="Martindale M.Q."/>
            <person name="Rokhsar D.S."/>
        </authorList>
    </citation>
    <scope>NUCLEOTIDE SEQUENCE [LARGE SCALE GENOMIC DNA]</scope>
    <source>
        <strain evidence="3">CH2 X CH6</strain>
    </source>
</reference>
<comment type="similarity">
    <text evidence="1">Belongs to the short-chain dehydrogenases/reductases (SDR) family.</text>
</comment>
<proteinExistence type="inferred from homology"/>
<dbReference type="SUPFAM" id="SSF51735">
    <property type="entry name" value="NAD(P)-binding Rossmann-fold domains"/>
    <property type="match status" value="1"/>
</dbReference>
<name>A7RW42_NEMVE</name>
<dbReference type="Proteomes" id="UP000001593">
    <property type="component" value="Unassembled WGS sequence"/>
</dbReference>
<dbReference type="Pfam" id="PF00106">
    <property type="entry name" value="adh_short"/>
    <property type="match status" value="1"/>
</dbReference>
<dbReference type="InterPro" id="IPR002347">
    <property type="entry name" value="SDR_fam"/>
</dbReference>
<gene>
    <name evidence="2" type="ORF">NEMVEDRAFT_v1g95288</name>
</gene>
<dbReference type="InParanoid" id="A7RW42"/>
<dbReference type="AlphaFoldDB" id="A7RW42"/>
<evidence type="ECO:0000313" key="2">
    <source>
        <dbReference type="EMBL" id="EDO44347.1"/>
    </source>
</evidence>
<dbReference type="KEGG" id="nve:5516375"/>
<dbReference type="GO" id="GO:0016491">
    <property type="term" value="F:oxidoreductase activity"/>
    <property type="evidence" value="ECO:0000318"/>
    <property type="project" value="GO_Central"/>
</dbReference>
<evidence type="ECO:0000313" key="3">
    <source>
        <dbReference type="Proteomes" id="UP000001593"/>
    </source>
</evidence>
<dbReference type="PRINTS" id="PR00081">
    <property type="entry name" value="GDHRDH"/>
</dbReference>
<dbReference type="HOGENOM" id="CLU_010194_9_7_1"/>
<dbReference type="InterPro" id="IPR051468">
    <property type="entry name" value="Fungal_SecMetab_SDRs"/>
</dbReference>
<dbReference type="PANTHER" id="PTHR43544">
    <property type="entry name" value="SHORT-CHAIN DEHYDROGENASE/REDUCTASE"/>
    <property type="match status" value="1"/>
</dbReference>
<dbReference type="InterPro" id="IPR036291">
    <property type="entry name" value="NAD(P)-bd_dom_sf"/>
</dbReference>
<dbReference type="OrthoDB" id="5296at2759"/>
<dbReference type="PhylomeDB" id="A7RW42"/>
<accession>A7RW42</accession>
<organism evidence="2 3">
    <name type="scientific">Nematostella vectensis</name>
    <name type="common">Starlet sea anemone</name>
    <dbReference type="NCBI Taxonomy" id="45351"/>
    <lineage>
        <taxon>Eukaryota</taxon>
        <taxon>Metazoa</taxon>
        <taxon>Cnidaria</taxon>
        <taxon>Anthozoa</taxon>
        <taxon>Hexacorallia</taxon>
        <taxon>Actiniaria</taxon>
        <taxon>Edwardsiidae</taxon>
        <taxon>Nematostella</taxon>
    </lineage>
</organism>
<dbReference type="CDD" id="cd05325">
    <property type="entry name" value="carb_red_sniffer_like_SDR_c"/>
    <property type="match status" value="1"/>
</dbReference>
<sequence length="258" mass="28162">MAPLALVQGASRGIGLQFCRHLLARGNGFVLATCRNPTNAKELQDLRSNYPKNMAIFELDAHNEEKIKATADMIKENHGSKLDLLLNCAGMLHPSGKGETSLKEVTAEALRETFSTNSIGPLLMAKHFGAMLANGDGTYGCQDGSFRGTLVNISARVGSIGDNKLGGWYSYRMSKTALNMATKTLSIELGRGRNKIVCISVHPGTVDTDLSRRYHRSVDPSKIFTPEYSVECMMKVIDGLTLADSGKFFAWDGQEIVW</sequence>
<evidence type="ECO:0000256" key="1">
    <source>
        <dbReference type="RuleBase" id="RU000363"/>
    </source>
</evidence>
<dbReference type="eggNOG" id="KOG1611">
    <property type="taxonomic scope" value="Eukaryota"/>
</dbReference>
<dbReference type="PRINTS" id="PR00080">
    <property type="entry name" value="SDRFAMILY"/>
</dbReference>
<dbReference type="PANTHER" id="PTHR43544:SF12">
    <property type="entry name" value="NAD(P)-BINDING ROSSMANN-FOLD SUPERFAMILY PROTEIN"/>
    <property type="match status" value="1"/>
</dbReference>
<dbReference type="EMBL" id="DS469545">
    <property type="protein sequence ID" value="EDO44347.1"/>
    <property type="molecule type" value="Genomic_DNA"/>
</dbReference>
<protein>
    <recommendedName>
        <fullName evidence="4">C-factor</fullName>
    </recommendedName>
</protein>